<accession>A0ABD2A120</accession>
<protein>
    <submittedName>
        <fullName evidence="2">Uncharacterized protein</fullName>
    </submittedName>
</protein>
<feature type="compositionally biased region" description="Basic and acidic residues" evidence="1">
    <location>
        <begin position="20"/>
        <end position="29"/>
    </location>
</feature>
<evidence type="ECO:0000313" key="3">
    <source>
        <dbReference type="Proteomes" id="UP001607302"/>
    </source>
</evidence>
<feature type="compositionally biased region" description="Basic residues" evidence="1">
    <location>
        <begin position="1"/>
        <end position="14"/>
    </location>
</feature>
<dbReference type="EMBL" id="JAUDFV010000158">
    <property type="protein sequence ID" value="KAL2713470.1"/>
    <property type="molecule type" value="Genomic_DNA"/>
</dbReference>
<evidence type="ECO:0000313" key="2">
    <source>
        <dbReference type="EMBL" id="KAL2713470.1"/>
    </source>
</evidence>
<evidence type="ECO:0000256" key="1">
    <source>
        <dbReference type="SAM" id="MobiDB-lite"/>
    </source>
</evidence>
<gene>
    <name evidence="2" type="ORF">V1478_017168</name>
</gene>
<keyword evidence="3" id="KW-1185">Reference proteome</keyword>
<feature type="region of interest" description="Disordered" evidence="1">
    <location>
        <begin position="1"/>
        <end position="29"/>
    </location>
</feature>
<dbReference type="AlphaFoldDB" id="A0ABD2A120"/>
<sequence length="132" mass="14641">MRRGSHGGSRKKRYSQGSRAEIEAKARAEKDAMVESINRSIFSVSTNTPMAAVRLQRVTGVMGHCPRLVVHSTPIFYPTLLSTARILFRKNTKKDGHEVNTFHGDVSRIIANVDTTSDVVFPVDKVAFGRRG</sequence>
<organism evidence="2 3">
    <name type="scientific">Vespula squamosa</name>
    <name type="common">Southern yellow jacket</name>
    <name type="synonym">Wasp</name>
    <dbReference type="NCBI Taxonomy" id="30214"/>
    <lineage>
        <taxon>Eukaryota</taxon>
        <taxon>Metazoa</taxon>
        <taxon>Ecdysozoa</taxon>
        <taxon>Arthropoda</taxon>
        <taxon>Hexapoda</taxon>
        <taxon>Insecta</taxon>
        <taxon>Pterygota</taxon>
        <taxon>Neoptera</taxon>
        <taxon>Endopterygota</taxon>
        <taxon>Hymenoptera</taxon>
        <taxon>Apocrita</taxon>
        <taxon>Aculeata</taxon>
        <taxon>Vespoidea</taxon>
        <taxon>Vespidae</taxon>
        <taxon>Vespinae</taxon>
        <taxon>Vespula</taxon>
    </lineage>
</organism>
<dbReference type="Proteomes" id="UP001607302">
    <property type="component" value="Unassembled WGS sequence"/>
</dbReference>
<reference evidence="2 3" key="1">
    <citation type="journal article" date="2024" name="Ann. Entomol. Soc. Am.">
        <title>Genomic analyses of the southern and eastern yellowjacket wasps (Hymenoptera: Vespidae) reveal evolutionary signatures of social life.</title>
        <authorList>
            <person name="Catto M.A."/>
            <person name="Caine P.B."/>
            <person name="Orr S.E."/>
            <person name="Hunt B.G."/>
            <person name="Goodisman M.A.D."/>
        </authorList>
    </citation>
    <scope>NUCLEOTIDE SEQUENCE [LARGE SCALE GENOMIC DNA]</scope>
    <source>
        <strain evidence="2">233</strain>
        <tissue evidence="2">Head and thorax</tissue>
    </source>
</reference>
<proteinExistence type="predicted"/>
<comment type="caution">
    <text evidence="2">The sequence shown here is derived from an EMBL/GenBank/DDBJ whole genome shotgun (WGS) entry which is preliminary data.</text>
</comment>
<name>A0ABD2A120_VESSQ</name>